<dbReference type="InterPro" id="IPR013806">
    <property type="entry name" value="Kringle-like"/>
</dbReference>
<feature type="chain" id="PRO_5045273574" description="receptor protein-tyrosine kinase" evidence="24">
    <location>
        <begin position="23"/>
        <end position="907"/>
    </location>
</feature>
<dbReference type="Gene3D" id="2.60.40.10">
    <property type="entry name" value="Immunoglobulins"/>
    <property type="match status" value="2"/>
</dbReference>
<feature type="transmembrane region" description="Helical" evidence="23">
    <location>
        <begin position="525"/>
        <end position="548"/>
    </location>
</feature>
<keyword evidence="19" id="KW-0393">Immunoglobulin domain</keyword>
<keyword evidence="14 23" id="KW-0472">Membrane</keyword>
<evidence type="ECO:0000256" key="24">
    <source>
        <dbReference type="SAM" id="SignalP"/>
    </source>
</evidence>
<keyword evidence="18" id="KW-0325">Glycoprotein</keyword>
<dbReference type="PROSITE" id="PS50835">
    <property type="entry name" value="IG_LIKE"/>
    <property type="match status" value="2"/>
</dbReference>
<keyword evidence="6 21" id="KW-0420">Kringle</keyword>
<dbReference type="Gene3D" id="1.10.510.10">
    <property type="entry name" value="Transferase(Phosphotransferase) domain 1"/>
    <property type="match status" value="1"/>
</dbReference>
<feature type="domain" description="Kringle" evidence="27">
    <location>
        <begin position="412"/>
        <end position="491"/>
    </location>
</feature>
<organism evidence="29 30">
    <name type="scientific">Orchesella dallaii</name>
    <dbReference type="NCBI Taxonomy" id="48710"/>
    <lineage>
        <taxon>Eukaryota</taxon>
        <taxon>Metazoa</taxon>
        <taxon>Ecdysozoa</taxon>
        <taxon>Arthropoda</taxon>
        <taxon>Hexapoda</taxon>
        <taxon>Collembola</taxon>
        <taxon>Entomobryomorpha</taxon>
        <taxon>Entomobryoidea</taxon>
        <taxon>Orchesellidae</taxon>
        <taxon>Orchesellinae</taxon>
        <taxon>Orchesella</taxon>
    </lineage>
</organism>
<dbReference type="InterPro" id="IPR000001">
    <property type="entry name" value="Kringle"/>
</dbReference>
<evidence type="ECO:0000256" key="7">
    <source>
        <dbReference type="ARBA" id="ARBA00022679"/>
    </source>
</evidence>
<evidence type="ECO:0000256" key="14">
    <source>
        <dbReference type="ARBA" id="ARBA00023136"/>
    </source>
</evidence>
<dbReference type="InterPro" id="IPR000719">
    <property type="entry name" value="Prot_kinase_dom"/>
</dbReference>
<dbReference type="SUPFAM" id="SSF57440">
    <property type="entry name" value="Kringle-like"/>
    <property type="match status" value="1"/>
</dbReference>
<dbReference type="InterPro" id="IPR020067">
    <property type="entry name" value="Frizzled_dom"/>
</dbReference>
<evidence type="ECO:0000256" key="4">
    <source>
        <dbReference type="ARBA" id="ARBA00022475"/>
    </source>
</evidence>
<evidence type="ECO:0000256" key="9">
    <source>
        <dbReference type="ARBA" id="ARBA00022729"/>
    </source>
</evidence>
<dbReference type="InterPro" id="IPR020635">
    <property type="entry name" value="Tyr_kinase_cat_dom"/>
</dbReference>
<evidence type="ECO:0000256" key="5">
    <source>
        <dbReference type="ARBA" id="ARBA00022553"/>
    </source>
</evidence>
<dbReference type="Gene3D" id="1.10.2000.10">
    <property type="entry name" value="Frizzled cysteine-rich domain"/>
    <property type="match status" value="1"/>
</dbReference>
<dbReference type="PROSITE" id="PS50011">
    <property type="entry name" value="PROTEIN_KINASE_DOM"/>
    <property type="match status" value="1"/>
</dbReference>
<reference evidence="29 30" key="1">
    <citation type="submission" date="2024-08" db="EMBL/GenBank/DDBJ databases">
        <authorList>
            <person name="Cucini C."/>
            <person name="Frati F."/>
        </authorList>
    </citation>
    <scope>NUCLEOTIDE SEQUENCE [LARGE SCALE GENOMIC DNA]</scope>
</reference>
<accession>A0ABP1PYC8</accession>
<dbReference type="PIRSF" id="PIRSF000615">
    <property type="entry name" value="TyrPK_CSF1-R"/>
    <property type="match status" value="1"/>
</dbReference>
<dbReference type="Pfam" id="PF13927">
    <property type="entry name" value="Ig_3"/>
    <property type="match status" value="1"/>
</dbReference>
<feature type="domain" description="Ig-like" evidence="28">
    <location>
        <begin position="40"/>
        <end position="126"/>
    </location>
</feature>
<dbReference type="InterPro" id="IPR008266">
    <property type="entry name" value="Tyr_kinase_AS"/>
</dbReference>
<evidence type="ECO:0000256" key="11">
    <source>
        <dbReference type="ARBA" id="ARBA00022777"/>
    </source>
</evidence>
<dbReference type="InterPro" id="IPR036179">
    <property type="entry name" value="Ig-like_dom_sf"/>
</dbReference>
<dbReference type="InterPro" id="IPR017441">
    <property type="entry name" value="Protein_kinase_ATP_BS"/>
</dbReference>
<dbReference type="Pfam" id="PF01392">
    <property type="entry name" value="Fz"/>
    <property type="match status" value="1"/>
</dbReference>
<keyword evidence="5" id="KW-0597">Phosphoprotein</keyword>
<dbReference type="PROSITE" id="PS00109">
    <property type="entry name" value="PROTEIN_KINASE_TYR"/>
    <property type="match status" value="1"/>
</dbReference>
<evidence type="ECO:0000259" key="26">
    <source>
        <dbReference type="PROSITE" id="PS50038"/>
    </source>
</evidence>
<evidence type="ECO:0000256" key="12">
    <source>
        <dbReference type="ARBA" id="ARBA00022840"/>
    </source>
</evidence>
<keyword evidence="4" id="KW-1003">Cell membrane</keyword>
<evidence type="ECO:0000256" key="21">
    <source>
        <dbReference type="PROSITE-ProRule" id="PRU00121"/>
    </source>
</evidence>
<dbReference type="SMART" id="SM00409">
    <property type="entry name" value="IG"/>
    <property type="match status" value="2"/>
</dbReference>
<dbReference type="EC" id="2.7.10.1" evidence="2"/>
<name>A0ABP1PYC8_9HEXA</name>
<keyword evidence="30" id="KW-1185">Reference proteome</keyword>
<evidence type="ECO:0000256" key="16">
    <source>
        <dbReference type="ARBA" id="ARBA00023157"/>
    </source>
</evidence>
<dbReference type="PANTHER" id="PTHR24416">
    <property type="entry name" value="TYROSINE-PROTEIN KINASE RECEPTOR"/>
    <property type="match status" value="1"/>
</dbReference>
<gene>
    <name evidence="29" type="ORF">ODALV1_LOCUS3901</name>
</gene>
<dbReference type="PROSITE" id="PS50038">
    <property type="entry name" value="FZ"/>
    <property type="match status" value="1"/>
</dbReference>
<dbReference type="PRINTS" id="PR00109">
    <property type="entry name" value="TYRKINASE"/>
</dbReference>
<dbReference type="Pfam" id="PF07714">
    <property type="entry name" value="PK_Tyr_Ser-Thr"/>
    <property type="match status" value="1"/>
</dbReference>
<dbReference type="CDD" id="cd00108">
    <property type="entry name" value="KR"/>
    <property type="match status" value="1"/>
</dbReference>
<evidence type="ECO:0000256" key="2">
    <source>
        <dbReference type="ARBA" id="ARBA00011902"/>
    </source>
</evidence>
<dbReference type="Gene3D" id="2.40.20.10">
    <property type="entry name" value="Plasminogen Kringle 4"/>
    <property type="match status" value="1"/>
</dbReference>
<evidence type="ECO:0000256" key="10">
    <source>
        <dbReference type="ARBA" id="ARBA00022741"/>
    </source>
</evidence>
<dbReference type="InterPro" id="IPR018056">
    <property type="entry name" value="Kringle_CS"/>
</dbReference>
<dbReference type="Gene3D" id="3.30.200.20">
    <property type="entry name" value="Phosphorylase Kinase, domain 1"/>
    <property type="match status" value="1"/>
</dbReference>
<keyword evidence="17" id="KW-0675">Receptor</keyword>
<feature type="signal peptide" evidence="24">
    <location>
        <begin position="1"/>
        <end position="22"/>
    </location>
</feature>
<evidence type="ECO:0000256" key="17">
    <source>
        <dbReference type="ARBA" id="ARBA00023170"/>
    </source>
</evidence>
<dbReference type="InterPro" id="IPR013783">
    <property type="entry name" value="Ig-like_fold"/>
</dbReference>
<comment type="caution">
    <text evidence="21">Lacks conserved residue(s) required for the propagation of feature annotation.</text>
</comment>
<dbReference type="InterPro" id="IPR001245">
    <property type="entry name" value="Ser-Thr/Tyr_kinase_cat_dom"/>
</dbReference>
<dbReference type="Proteomes" id="UP001642540">
    <property type="component" value="Unassembled WGS sequence"/>
</dbReference>
<dbReference type="PANTHER" id="PTHR24416:SF317">
    <property type="entry name" value="MUSCLE, SKELETAL RECEPTOR TYROSINE-PROTEIN KINASE"/>
    <property type="match status" value="1"/>
</dbReference>
<dbReference type="PROSITE" id="PS00107">
    <property type="entry name" value="PROTEIN_KINASE_ATP"/>
    <property type="match status" value="1"/>
</dbReference>
<feature type="binding site" evidence="22">
    <location>
        <position position="636"/>
    </location>
    <ligand>
        <name>ATP</name>
        <dbReference type="ChEBI" id="CHEBI:30616"/>
    </ligand>
</feature>
<keyword evidence="12 22" id="KW-0067">ATP-binding</keyword>
<evidence type="ECO:0000256" key="8">
    <source>
        <dbReference type="ARBA" id="ARBA00022692"/>
    </source>
</evidence>
<evidence type="ECO:0000259" key="27">
    <source>
        <dbReference type="PROSITE" id="PS50070"/>
    </source>
</evidence>
<sequence length="907" mass="102880">MTFDRYIMRSVTITIIATLVFTTNEIGNAETEENFVDNEVEITAVPSNTTVVDGERAILNCSARFGAEHRIVWSVKPNREIVPDDRLEILPDGPLLFNSVRKEDEGFYQCSVKLNDTNNSKAKNTHWAYLKVQVPVVVFKYTTNSSVPWGSRFDAECVAKGDPLPSVRWMLDGNLVGNEAEHIVQTVVDEKPPPDHKGDFIPKAMSSLRITNATASTKIACEASNDVVTGVAYATKEFNLRVTNIPSRDQDDDLKFREPPSGSCAYYNGKICNAHIHRQFWINNTHGNAGGDVNEQITKGLWNEIIAGLSEPCRTPAEKLLCTYAFPKCVLKSNWDPVPLPLCYEDCIAVKQAFCYREWALIEDNNQRGINFKARGHFRLPECESLPRINDTSSPCSHAKLTEMQPEDITYDCVKGRGRYYQGTVNITKSGIPCQRWDSKVPHSHNRPPPVFPEIQNAENFCRNAGAEEPRPWCYTTDPYIRWQHCDIPFCENETTTNEYQEIEEFSESPIVRFDLPALMQSQEFIIFVGIAVIVVISLIVMCAACVASTKKKPRRPPGYDRAATNEVEIDLDKLGSNASYHRHGISLNPKLEKLEYPRNDIIYIRDLGQGAFGRVFQAKVPGLRKGEEFTMVAVKMLKEEASDDLQADFEREACLLVEFDHPNIVRLLGVCAIGKPMCLLLEYMGSGDLNEFLRSCSPSNYRTINTLSSNGDVWRDTRLSHREMLGIARQVAGGMVYLSDRSFVHRDLATRNCLIDETMVVKIADFGLSQKIYLQDYYKGHEDDAIPIRWMPLESILFNKYTIESDVWAFGICLWEIFSFALQPYYGMTHEEVVKYIKDGNVLQPPDNCPVRVYELMKLCFRGQPADRPSFRGIFQIIEDIINDMDRIQAASSTRSSSQQLWPNTH</sequence>
<dbReference type="SUPFAM" id="SSF48726">
    <property type="entry name" value="Immunoglobulin"/>
    <property type="match status" value="2"/>
</dbReference>
<dbReference type="CDD" id="cd00096">
    <property type="entry name" value="Ig"/>
    <property type="match status" value="1"/>
</dbReference>
<evidence type="ECO:0000256" key="23">
    <source>
        <dbReference type="SAM" id="Phobius"/>
    </source>
</evidence>
<protein>
    <recommendedName>
        <fullName evidence="2">receptor protein-tyrosine kinase</fullName>
        <ecNumber evidence="2">2.7.10.1</ecNumber>
    </recommendedName>
</protein>
<dbReference type="SMART" id="SM00130">
    <property type="entry name" value="KR"/>
    <property type="match status" value="1"/>
</dbReference>
<feature type="domain" description="Ig-like" evidence="28">
    <location>
        <begin position="135"/>
        <end position="239"/>
    </location>
</feature>
<comment type="catalytic activity">
    <reaction evidence="20">
        <text>L-tyrosyl-[protein] + ATP = O-phospho-L-tyrosyl-[protein] + ADP + H(+)</text>
        <dbReference type="Rhea" id="RHEA:10596"/>
        <dbReference type="Rhea" id="RHEA-COMP:10136"/>
        <dbReference type="Rhea" id="RHEA-COMP:20101"/>
        <dbReference type="ChEBI" id="CHEBI:15378"/>
        <dbReference type="ChEBI" id="CHEBI:30616"/>
        <dbReference type="ChEBI" id="CHEBI:46858"/>
        <dbReference type="ChEBI" id="CHEBI:61978"/>
        <dbReference type="ChEBI" id="CHEBI:456216"/>
        <dbReference type="EC" id="2.7.10.1"/>
    </reaction>
</comment>
<dbReference type="PRINTS" id="PR00018">
    <property type="entry name" value="KRINGLE"/>
</dbReference>
<keyword evidence="11" id="KW-0418">Kinase</keyword>
<comment type="caution">
    <text evidence="29">The sequence shown here is derived from an EMBL/GenBank/DDBJ whole genome shotgun (WGS) entry which is preliminary data.</text>
</comment>
<evidence type="ECO:0000256" key="15">
    <source>
        <dbReference type="ARBA" id="ARBA00023137"/>
    </source>
</evidence>
<keyword evidence="7" id="KW-0808">Transferase</keyword>
<evidence type="ECO:0000256" key="6">
    <source>
        <dbReference type="ARBA" id="ARBA00022572"/>
    </source>
</evidence>
<dbReference type="PROSITE" id="PS50070">
    <property type="entry name" value="KRINGLE_2"/>
    <property type="match status" value="1"/>
</dbReference>
<keyword evidence="16" id="KW-1015">Disulfide bond</keyword>
<keyword evidence="8 23" id="KW-0812">Transmembrane</keyword>
<dbReference type="Pfam" id="PF00051">
    <property type="entry name" value="Kringle"/>
    <property type="match status" value="1"/>
</dbReference>
<dbReference type="InterPro" id="IPR050122">
    <property type="entry name" value="RTK"/>
</dbReference>
<dbReference type="InterPro" id="IPR038178">
    <property type="entry name" value="Kringle_sf"/>
</dbReference>
<dbReference type="InterPro" id="IPR007110">
    <property type="entry name" value="Ig-like_dom"/>
</dbReference>
<evidence type="ECO:0000256" key="22">
    <source>
        <dbReference type="PROSITE-ProRule" id="PRU10141"/>
    </source>
</evidence>
<keyword evidence="15" id="KW-0829">Tyrosine-protein kinase</keyword>
<dbReference type="SUPFAM" id="SSF56112">
    <property type="entry name" value="Protein kinase-like (PK-like)"/>
    <property type="match status" value="1"/>
</dbReference>
<keyword evidence="13 23" id="KW-1133">Transmembrane helix</keyword>
<dbReference type="EMBL" id="CAXLJM020000013">
    <property type="protein sequence ID" value="CAL8077739.1"/>
    <property type="molecule type" value="Genomic_DNA"/>
</dbReference>
<evidence type="ECO:0000256" key="3">
    <source>
        <dbReference type="ARBA" id="ARBA00022473"/>
    </source>
</evidence>
<dbReference type="InterPro" id="IPR003599">
    <property type="entry name" value="Ig_sub"/>
</dbReference>
<proteinExistence type="predicted"/>
<dbReference type="SMART" id="SM00219">
    <property type="entry name" value="TyrKc"/>
    <property type="match status" value="1"/>
</dbReference>
<keyword evidence="9 24" id="KW-0732">Signal</keyword>
<evidence type="ECO:0000259" key="25">
    <source>
        <dbReference type="PROSITE" id="PS50011"/>
    </source>
</evidence>
<evidence type="ECO:0000313" key="29">
    <source>
        <dbReference type="EMBL" id="CAL8077739.1"/>
    </source>
</evidence>
<evidence type="ECO:0000256" key="18">
    <source>
        <dbReference type="ARBA" id="ARBA00023180"/>
    </source>
</evidence>
<dbReference type="InterPro" id="IPR011009">
    <property type="entry name" value="Kinase-like_dom_sf"/>
</dbReference>
<evidence type="ECO:0000256" key="13">
    <source>
        <dbReference type="ARBA" id="ARBA00022989"/>
    </source>
</evidence>
<feature type="domain" description="Protein kinase" evidence="25">
    <location>
        <begin position="602"/>
        <end position="883"/>
    </location>
</feature>
<evidence type="ECO:0000313" key="30">
    <source>
        <dbReference type="Proteomes" id="UP001642540"/>
    </source>
</evidence>
<evidence type="ECO:0000256" key="19">
    <source>
        <dbReference type="ARBA" id="ARBA00023319"/>
    </source>
</evidence>
<dbReference type="InterPro" id="IPR036790">
    <property type="entry name" value="Frizzled_dom_sf"/>
</dbReference>
<keyword evidence="10 22" id="KW-0547">Nucleotide-binding</keyword>
<evidence type="ECO:0000259" key="28">
    <source>
        <dbReference type="PROSITE" id="PS50835"/>
    </source>
</evidence>
<evidence type="ECO:0000256" key="1">
    <source>
        <dbReference type="ARBA" id="ARBA00004251"/>
    </source>
</evidence>
<comment type="subcellular location">
    <subcellularLocation>
        <location evidence="1">Cell membrane</location>
        <topology evidence="1">Single-pass type I membrane protein</topology>
    </subcellularLocation>
</comment>
<feature type="domain" description="FZ" evidence="26">
    <location>
        <begin position="259"/>
        <end position="399"/>
    </location>
</feature>
<dbReference type="PROSITE" id="PS00021">
    <property type="entry name" value="KRINGLE_1"/>
    <property type="match status" value="1"/>
</dbReference>
<keyword evidence="3" id="KW-0217">Developmental protein</keyword>
<evidence type="ECO:0000256" key="20">
    <source>
        <dbReference type="ARBA" id="ARBA00051243"/>
    </source>
</evidence>